<feature type="domain" description="Protein kinase" evidence="2">
    <location>
        <begin position="171"/>
        <end position="532"/>
    </location>
</feature>
<evidence type="ECO:0000313" key="3">
    <source>
        <dbReference type="EMBL" id="KAF9872799.1"/>
    </source>
</evidence>
<dbReference type="GeneID" id="62165451"/>
<protein>
    <submittedName>
        <fullName evidence="3">Ankyrin repeat protein</fullName>
    </submittedName>
</protein>
<dbReference type="InterPro" id="IPR008271">
    <property type="entry name" value="Ser/Thr_kinase_AS"/>
</dbReference>
<dbReference type="InterPro" id="IPR000719">
    <property type="entry name" value="Prot_kinase_dom"/>
</dbReference>
<name>A0A9P6HYK4_9PEZI</name>
<dbReference type="SUPFAM" id="SSF56112">
    <property type="entry name" value="Protein kinase-like (PK-like)"/>
    <property type="match status" value="1"/>
</dbReference>
<evidence type="ECO:0000313" key="4">
    <source>
        <dbReference type="Proteomes" id="UP000781932"/>
    </source>
</evidence>
<dbReference type="EMBL" id="JAATWM020000035">
    <property type="protein sequence ID" value="KAF9872799.1"/>
    <property type="molecule type" value="Genomic_DNA"/>
</dbReference>
<gene>
    <name evidence="3" type="ORF">CkaCkLH20_09662</name>
</gene>
<reference evidence="3" key="2">
    <citation type="submission" date="2020-11" db="EMBL/GenBank/DDBJ databases">
        <title>Whole genome sequencing of Colletotrichum sp.</title>
        <authorList>
            <person name="Li H."/>
        </authorList>
    </citation>
    <scope>NUCLEOTIDE SEQUENCE</scope>
    <source>
        <strain evidence="3">CkLH20</strain>
    </source>
</reference>
<dbReference type="Pfam" id="PF00069">
    <property type="entry name" value="Pkinase"/>
    <property type="match status" value="1"/>
</dbReference>
<comment type="caution">
    <text evidence="3">The sequence shown here is derived from an EMBL/GenBank/DDBJ whole genome shotgun (WGS) entry which is preliminary data.</text>
</comment>
<dbReference type="RefSeq" id="XP_038742260.1">
    <property type="nucleotide sequence ID" value="XM_038892377.1"/>
</dbReference>
<dbReference type="PROSITE" id="PS00108">
    <property type="entry name" value="PROTEIN_KINASE_ST"/>
    <property type="match status" value="1"/>
</dbReference>
<dbReference type="PROSITE" id="PS50011">
    <property type="entry name" value="PROTEIN_KINASE_DOM"/>
    <property type="match status" value="1"/>
</dbReference>
<dbReference type="PANTHER" id="PTHR24359:SF1">
    <property type="entry name" value="INHIBITOR OF NUCLEAR FACTOR KAPPA-B KINASE EPSILON SUBUNIT HOMOLOG 1-RELATED"/>
    <property type="match status" value="1"/>
</dbReference>
<evidence type="ECO:0000256" key="1">
    <source>
        <dbReference type="SAM" id="MobiDB-lite"/>
    </source>
</evidence>
<dbReference type="Gene3D" id="1.10.510.10">
    <property type="entry name" value="Transferase(Phosphotransferase) domain 1"/>
    <property type="match status" value="1"/>
</dbReference>
<organism evidence="3 4">
    <name type="scientific">Colletotrichum karsti</name>
    <dbReference type="NCBI Taxonomy" id="1095194"/>
    <lineage>
        <taxon>Eukaryota</taxon>
        <taxon>Fungi</taxon>
        <taxon>Dikarya</taxon>
        <taxon>Ascomycota</taxon>
        <taxon>Pezizomycotina</taxon>
        <taxon>Sordariomycetes</taxon>
        <taxon>Hypocreomycetidae</taxon>
        <taxon>Glomerellales</taxon>
        <taxon>Glomerellaceae</taxon>
        <taxon>Colletotrichum</taxon>
        <taxon>Colletotrichum boninense species complex</taxon>
    </lineage>
</organism>
<dbReference type="GO" id="GO:0005524">
    <property type="term" value="F:ATP binding"/>
    <property type="evidence" value="ECO:0007669"/>
    <property type="project" value="InterPro"/>
</dbReference>
<dbReference type="SMART" id="SM00220">
    <property type="entry name" value="S_TKc"/>
    <property type="match status" value="1"/>
</dbReference>
<reference evidence="3" key="1">
    <citation type="submission" date="2020-03" db="EMBL/GenBank/DDBJ databases">
        <authorList>
            <person name="He L."/>
        </authorList>
    </citation>
    <scope>NUCLEOTIDE SEQUENCE</scope>
    <source>
        <strain evidence="3">CkLH20</strain>
    </source>
</reference>
<keyword evidence="4" id="KW-1185">Reference proteome</keyword>
<dbReference type="InterPro" id="IPR011009">
    <property type="entry name" value="Kinase-like_dom_sf"/>
</dbReference>
<dbReference type="AlphaFoldDB" id="A0A9P6HYK4"/>
<feature type="region of interest" description="Disordered" evidence="1">
    <location>
        <begin position="376"/>
        <end position="401"/>
    </location>
</feature>
<accession>A0A9P6HYK4</accession>
<evidence type="ECO:0000259" key="2">
    <source>
        <dbReference type="PROSITE" id="PS50011"/>
    </source>
</evidence>
<dbReference type="OrthoDB" id="5986190at2759"/>
<sequence>MAPQQYLDLCHDIRSRLVDKLERKDSESLRFATRSTAEAVLESHFLRLFFQSIELQPATLTEDQFVENIQSRRLHKFIAIIAYASCSVRAARTFTTKLAAAAVWPIPTSQERIRDVASLPSDRESLKVFFGGNDSNDADKFFGTQAIFCTVVLRQREEMTVKDRETQRLPYLEEELLGSGSFGRVFKVKIAKGHIEDRHTDEVSNKPRWVARKDYIVESPMDSGSRDEGDIMKMILSASKTCENILENLGTLRVDSPLGASPATYSLFMPLAACDLGAYMKKDKSTTIKTPKTRASLIRSAMGLATGLSFLHHELQTSDFDDVVCYHMDLKPSNILVFHDSSSGQERSIWKLSDFGMSRVKVRRRNHAEHEERDISVWFRPRRQPNEEAPSGTQNRRGQGTYLPRESFLAGKLMNTKSDVWSLGCVLSVFFAYLEGGSESVAEYVNDRLKDRRGTDEGFDGFFSENSFGKFTLHPAVKDWHRRLANKAGNRSPAEKKIVQTILSFLQDKALNLDQQNRCTARDVEKALKETMNAYRKLENSQAADEPSRFRRPSFIDRFRSPQSDTTTPVDRSIQQWRLPRDVFDDLKGCKIAPKGTLLVYWSDTRLFLFTSLSAARDEESTISVADDYSPVGSTFFWKSVALTERYLIATTTGGTFNCYIFDLEAGNSVDADLKTCYRVSLPFPEINNLSISPDHQNMVCTLQDMENDRLPGSLFQARVTELIESGQKLNTETSDWGSNGTNTPLNFPQPTKLSWPAEDVISISLRSQTDGYMVLRPELTQYDAHQVSIISFSLRTKAIDRFDLKPQGIDSNTAPLFTAFSELHNEAACMVIARERHIYKLRFSSGQSGDSRKELHKIIDKYRILKVMVSQKDDTLIALGTKRANHRIILLEIKMPTSKDPISLSELAPIPQLFDYDEFTVRLIDAEGKRHLLIAALVDINRYAIHKVILSGMQSATTIRT</sequence>
<dbReference type="GO" id="GO:0004674">
    <property type="term" value="F:protein serine/threonine kinase activity"/>
    <property type="evidence" value="ECO:0007669"/>
    <property type="project" value="TreeGrafter"/>
</dbReference>
<dbReference type="Proteomes" id="UP000781932">
    <property type="component" value="Unassembled WGS sequence"/>
</dbReference>
<proteinExistence type="predicted"/>
<dbReference type="PANTHER" id="PTHR24359">
    <property type="entry name" value="SERINE/THREONINE-PROTEIN KINASE SBK1"/>
    <property type="match status" value="1"/>
</dbReference>